<name>A0A3D3G389_ACIRA</name>
<keyword evidence="1" id="KW-0732">Signal</keyword>
<protein>
    <recommendedName>
        <fullName evidence="4">Porin</fullName>
    </recommendedName>
</protein>
<reference evidence="2 3" key="1">
    <citation type="journal article" date="2018" name="Nat. Biotechnol.">
        <title>A standardized bacterial taxonomy based on genome phylogeny substantially revises the tree of life.</title>
        <authorList>
            <person name="Parks D.H."/>
            <person name="Chuvochina M."/>
            <person name="Waite D.W."/>
            <person name="Rinke C."/>
            <person name="Skarshewski A."/>
            <person name="Chaumeil P.A."/>
            <person name="Hugenholtz P."/>
        </authorList>
    </citation>
    <scope>NUCLEOTIDE SEQUENCE [LARGE SCALE GENOMIC DNA]</scope>
    <source>
        <strain evidence="2">UBA10045</strain>
    </source>
</reference>
<sequence>MSKNILKAALFTVISGVSGLSLAEETRPFPFPGEVTGNIGVFSSYNLRGLTNVPENSGATIQGGLDYSHPSGFYAGYWGSSLDYSLADYDPLTESYEGGDSFEHDFYLGYKGSINEDTGFTIGGTYYYYYNSDVDSDGFETLLGLNYKDFGITAQTLTQNTTWGNQGDTYLLATYSRALPQAFTANFALGAYYYGNDDEFITTTEDFNFRHFTVGLSHPLGDTGANMSLDYIIGGYDRMDDKQKNKVVLGLKYSF</sequence>
<evidence type="ECO:0000256" key="1">
    <source>
        <dbReference type="SAM" id="SignalP"/>
    </source>
</evidence>
<dbReference type="Proteomes" id="UP000262257">
    <property type="component" value="Unassembled WGS sequence"/>
</dbReference>
<accession>A0A3D3G389</accession>
<evidence type="ECO:0000313" key="2">
    <source>
        <dbReference type="EMBL" id="HCM32037.1"/>
    </source>
</evidence>
<dbReference type="NCBIfam" id="TIGR02001">
    <property type="entry name" value="gcw_chp"/>
    <property type="match status" value="1"/>
</dbReference>
<organism evidence="2 3">
    <name type="scientific">Acinetobacter radioresistens</name>
    <dbReference type="NCBI Taxonomy" id="40216"/>
    <lineage>
        <taxon>Bacteria</taxon>
        <taxon>Pseudomonadati</taxon>
        <taxon>Pseudomonadota</taxon>
        <taxon>Gammaproteobacteria</taxon>
        <taxon>Moraxellales</taxon>
        <taxon>Moraxellaceae</taxon>
        <taxon>Acinetobacter</taxon>
    </lineage>
</organism>
<feature type="signal peptide" evidence="1">
    <location>
        <begin position="1"/>
        <end position="23"/>
    </location>
</feature>
<gene>
    <name evidence="2" type="ORF">DIC32_11595</name>
</gene>
<dbReference type="AlphaFoldDB" id="A0A3D3G389"/>
<proteinExistence type="predicted"/>
<dbReference type="Pfam" id="PF09694">
    <property type="entry name" value="Gcw_chp"/>
    <property type="match status" value="1"/>
</dbReference>
<dbReference type="InterPro" id="IPR010239">
    <property type="entry name" value="CHP02001"/>
</dbReference>
<evidence type="ECO:0000313" key="3">
    <source>
        <dbReference type="Proteomes" id="UP000262257"/>
    </source>
</evidence>
<dbReference type="EMBL" id="DPXL01000147">
    <property type="protein sequence ID" value="HCM32037.1"/>
    <property type="molecule type" value="Genomic_DNA"/>
</dbReference>
<comment type="caution">
    <text evidence="2">The sequence shown here is derived from an EMBL/GenBank/DDBJ whole genome shotgun (WGS) entry which is preliminary data.</text>
</comment>
<feature type="chain" id="PRO_5017822672" description="Porin" evidence="1">
    <location>
        <begin position="24"/>
        <end position="255"/>
    </location>
</feature>
<evidence type="ECO:0008006" key="4">
    <source>
        <dbReference type="Google" id="ProtNLM"/>
    </source>
</evidence>